<dbReference type="Pfam" id="PF01370">
    <property type="entry name" value="Epimerase"/>
    <property type="match status" value="1"/>
</dbReference>
<dbReference type="SUPFAM" id="SSF51735">
    <property type="entry name" value="NAD(P)-binding Rossmann-fold domains"/>
    <property type="match status" value="1"/>
</dbReference>
<dbReference type="InterPro" id="IPR036291">
    <property type="entry name" value="NAD(P)-bd_dom_sf"/>
</dbReference>
<sequence length="303" mass="31671">MKVFMTGASGYIGTHLTRELVAHGHTVTGLVRSAASAAIVTANGGTPVLGTGVPATDLPLIVQHARAADATYHLAFDHSFTDFLGGCAAEAAVVDAVGNAYEGTDKILLMTSATGVAPHYDPTTEDDSAEGSPNPRRVTELTAERWATRGNRVGIVRLPPITHGGADMGGGAFVLRLIRAARAANVAAYIGDGRWPAVHVAEAVSVYRLALDHVTPGTIARFHPVADEGVPIKEIMGVIAAHEGLQTKSVTPEEGAEIFGFIAGLLAMDNRSTSTKTQEVLGWKPTMPGLLDELRAGKYFDSA</sequence>
<dbReference type="GO" id="GO:0004029">
    <property type="term" value="F:aldehyde dehydrogenase (NAD+) activity"/>
    <property type="evidence" value="ECO:0007669"/>
    <property type="project" value="TreeGrafter"/>
</dbReference>
<dbReference type="Gene3D" id="3.40.50.720">
    <property type="entry name" value="NAD(P)-binding Rossmann-like Domain"/>
    <property type="match status" value="1"/>
</dbReference>
<dbReference type="GO" id="GO:0005737">
    <property type="term" value="C:cytoplasm"/>
    <property type="evidence" value="ECO:0007669"/>
    <property type="project" value="TreeGrafter"/>
</dbReference>
<dbReference type="PANTHER" id="PTHR48079">
    <property type="entry name" value="PROTEIN YEEZ"/>
    <property type="match status" value="1"/>
</dbReference>
<accession>A0AAF0YFU2</accession>
<evidence type="ECO:0000313" key="2">
    <source>
        <dbReference type="EMBL" id="WOO84229.1"/>
    </source>
</evidence>
<reference evidence="2" key="1">
    <citation type="submission" date="2023-10" db="EMBL/GenBank/DDBJ databases">
        <authorList>
            <person name="Noh H."/>
        </authorList>
    </citation>
    <scope>NUCLEOTIDE SEQUENCE</scope>
    <source>
        <strain evidence="2">DUCC4014</strain>
    </source>
</reference>
<protein>
    <submittedName>
        <fullName evidence="2">Purtative protein</fullName>
    </submittedName>
</protein>
<dbReference type="PANTHER" id="PTHR48079:SF9">
    <property type="entry name" value="PUTATIVE-RELATED"/>
    <property type="match status" value="1"/>
</dbReference>
<dbReference type="GeneID" id="87810922"/>
<gene>
    <name evidence="2" type="primary">SPBC2A9.02_3</name>
    <name evidence="2" type="ORF">LOC62_05G007751</name>
</gene>
<dbReference type="AlphaFoldDB" id="A0AAF0YFU2"/>
<dbReference type="EMBL" id="CP086718">
    <property type="protein sequence ID" value="WOO84229.1"/>
    <property type="molecule type" value="Genomic_DNA"/>
</dbReference>
<dbReference type="InterPro" id="IPR001509">
    <property type="entry name" value="Epimerase_deHydtase"/>
</dbReference>
<evidence type="ECO:0000259" key="1">
    <source>
        <dbReference type="Pfam" id="PF01370"/>
    </source>
</evidence>
<name>A0AAF0YFU2_9TREE</name>
<dbReference type="Proteomes" id="UP000827549">
    <property type="component" value="Chromosome 5"/>
</dbReference>
<proteinExistence type="predicted"/>
<feature type="domain" description="NAD-dependent epimerase/dehydratase" evidence="1">
    <location>
        <begin position="3"/>
        <end position="214"/>
    </location>
</feature>
<organism evidence="2 3">
    <name type="scientific">Vanrija pseudolonga</name>
    <dbReference type="NCBI Taxonomy" id="143232"/>
    <lineage>
        <taxon>Eukaryota</taxon>
        <taxon>Fungi</taxon>
        <taxon>Dikarya</taxon>
        <taxon>Basidiomycota</taxon>
        <taxon>Agaricomycotina</taxon>
        <taxon>Tremellomycetes</taxon>
        <taxon>Trichosporonales</taxon>
        <taxon>Trichosporonaceae</taxon>
        <taxon>Vanrija</taxon>
    </lineage>
</organism>
<dbReference type="RefSeq" id="XP_062630255.1">
    <property type="nucleotide sequence ID" value="XM_062774271.1"/>
</dbReference>
<dbReference type="InterPro" id="IPR051783">
    <property type="entry name" value="NAD(P)-dependent_oxidoreduct"/>
</dbReference>
<keyword evidence="3" id="KW-1185">Reference proteome</keyword>
<evidence type="ECO:0000313" key="3">
    <source>
        <dbReference type="Proteomes" id="UP000827549"/>
    </source>
</evidence>